<protein>
    <submittedName>
        <fullName evidence="1">Uncharacterized protein</fullName>
    </submittedName>
</protein>
<evidence type="ECO:0000313" key="2">
    <source>
        <dbReference type="Proteomes" id="UP000238042"/>
    </source>
</evidence>
<dbReference type="AlphaFoldDB" id="A0A2S8A9X9"/>
<sequence>MKKDSTYIATIEEYFKHLLPDSLKKEKIKYVIIHGESFRGRYVVVNKKDTIDVFYKNKEEHCLLSWYYKVPSNTKKIEIEDVRGRGILRLNIPKKYDYIEIAGSLYWQIVYSDYPIITTCY</sequence>
<name>A0A2S8A9X9_9FLAO</name>
<dbReference type="Proteomes" id="UP000238042">
    <property type="component" value="Unassembled WGS sequence"/>
</dbReference>
<gene>
    <name evidence="1" type="ORF">C4S77_08430</name>
</gene>
<accession>A0A2S8A9X9</accession>
<comment type="caution">
    <text evidence="1">The sequence shown here is derived from an EMBL/GenBank/DDBJ whole genome shotgun (WGS) entry which is preliminary data.</text>
</comment>
<proteinExistence type="predicted"/>
<organism evidence="1 2">
    <name type="scientific">Apibacter adventoris</name>
    <dbReference type="NCBI Taxonomy" id="1679466"/>
    <lineage>
        <taxon>Bacteria</taxon>
        <taxon>Pseudomonadati</taxon>
        <taxon>Bacteroidota</taxon>
        <taxon>Flavobacteriia</taxon>
        <taxon>Flavobacteriales</taxon>
        <taxon>Weeksellaceae</taxon>
        <taxon>Apibacter</taxon>
    </lineage>
</organism>
<keyword evidence="2" id="KW-1185">Reference proteome</keyword>
<reference evidence="1 2" key="1">
    <citation type="submission" date="2018-02" db="EMBL/GenBank/DDBJ databases">
        <title>Genome sequences of Apibacter spp., gut symbionts of Asian honey bees.</title>
        <authorList>
            <person name="Kwong W.K."/>
            <person name="Steele M.I."/>
            <person name="Moran N.A."/>
        </authorList>
    </citation>
    <scope>NUCLEOTIDE SEQUENCE [LARGE SCALE GENOMIC DNA]</scope>
    <source>
        <strain evidence="2">wkB301</strain>
    </source>
</reference>
<evidence type="ECO:0000313" key="1">
    <source>
        <dbReference type="EMBL" id="PQL91276.1"/>
    </source>
</evidence>
<dbReference type="EMBL" id="PSZM01000041">
    <property type="protein sequence ID" value="PQL91276.1"/>
    <property type="molecule type" value="Genomic_DNA"/>
</dbReference>